<dbReference type="OrthoDB" id="43927at2157"/>
<protein>
    <submittedName>
        <fullName evidence="3">CAAX amino terminal protease family</fullName>
    </submittedName>
</protein>
<dbReference type="Pfam" id="PF02517">
    <property type="entry name" value="Rce1-like"/>
    <property type="match status" value="1"/>
</dbReference>
<keyword evidence="1" id="KW-1133">Transmembrane helix</keyword>
<keyword evidence="1" id="KW-0472">Membrane</keyword>
<feature type="transmembrane region" description="Helical" evidence="1">
    <location>
        <begin position="7"/>
        <end position="24"/>
    </location>
</feature>
<dbReference type="HOGENOM" id="CLU_1521942_0_0_2"/>
<feature type="domain" description="CAAX prenyl protease 2/Lysostaphin resistance protein A-like" evidence="2">
    <location>
        <begin position="87"/>
        <end position="167"/>
    </location>
</feature>
<dbReference type="GO" id="GO:0004175">
    <property type="term" value="F:endopeptidase activity"/>
    <property type="evidence" value="ECO:0007669"/>
    <property type="project" value="UniProtKB-ARBA"/>
</dbReference>
<evidence type="ECO:0000256" key="1">
    <source>
        <dbReference type="SAM" id="Phobius"/>
    </source>
</evidence>
<dbReference type="Proteomes" id="UP000003980">
    <property type="component" value="Unassembled WGS sequence"/>
</dbReference>
<reference evidence="3 4" key="1">
    <citation type="submission" date="2012-01" db="EMBL/GenBank/DDBJ databases">
        <title>Improved High-Quality Draft sequence of Metallosphaera yellowstonensis MK1.</title>
        <authorList>
            <consortium name="US DOE Joint Genome Institute"/>
            <person name="Lucas S."/>
            <person name="Han J."/>
            <person name="Cheng J.-F."/>
            <person name="Goodwin L."/>
            <person name="Pitluck S."/>
            <person name="Peters L."/>
            <person name="Teshima H."/>
            <person name="Detter J.C."/>
            <person name="Han C."/>
            <person name="Tapia R."/>
            <person name="Land M."/>
            <person name="Hauser L."/>
            <person name="Kyrpides N."/>
            <person name="Kozubal M."/>
            <person name="Macur R.E."/>
            <person name="Jay Z."/>
            <person name="Inskeep W."/>
            <person name="Woyke T."/>
        </authorList>
    </citation>
    <scope>NUCLEOTIDE SEQUENCE [LARGE SCALE GENOMIC DNA]</scope>
    <source>
        <strain evidence="3 4">MK1</strain>
    </source>
</reference>
<feature type="transmembrane region" description="Helical" evidence="1">
    <location>
        <begin position="126"/>
        <end position="148"/>
    </location>
</feature>
<keyword evidence="3" id="KW-0645">Protease</keyword>
<keyword evidence="3" id="KW-0378">Hydrolase</keyword>
<feature type="transmembrane region" description="Helical" evidence="1">
    <location>
        <begin position="60"/>
        <end position="79"/>
    </location>
</feature>
<evidence type="ECO:0000313" key="3">
    <source>
        <dbReference type="EMBL" id="EHP70063.1"/>
    </source>
</evidence>
<dbReference type="InterPro" id="IPR003675">
    <property type="entry name" value="Rce1/LyrA-like_dom"/>
</dbReference>
<gene>
    <name evidence="3" type="ORF">MetMK1DRAFT_00005650</name>
</gene>
<proteinExistence type="predicted"/>
<dbReference type="EMBL" id="JH597761">
    <property type="protein sequence ID" value="EHP70063.1"/>
    <property type="molecule type" value="Genomic_DNA"/>
</dbReference>
<feature type="transmembrane region" description="Helical" evidence="1">
    <location>
        <begin position="30"/>
        <end position="48"/>
    </location>
</feature>
<dbReference type="RefSeq" id="WP_009070431.1">
    <property type="nucleotide sequence ID" value="NZ_JH597761.1"/>
</dbReference>
<dbReference type="eggNOG" id="arCOG09700">
    <property type="taxonomic scope" value="Archaea"/>
</dbReference>
<organism evidence="3 4">
    <name type="scientific">Metallosphaera yellowstonensis MK1</name>
    <dbReference type="NCBI Taxonomy" id="671065"/>
    <lineage>
        <taxon>Archaea</taxon>
        <taxon>Thermoproteota</taxon>
        <taxon>Thermoprotei</taxon>
        <taxon>Sulfolobales</taxon>
        <taxon>Sulfolobaceae</taxon>
        <taxon>Metallosphaera</taxon>
    </lineage>
</organism>
<keyword evidence="4" id="KW-1185">Reference proteome</keyword>
<keyword evidence="1" id="KW-0812">Transmembrane</keyword>
<accession>H2C1E2</accession>
<sequence>MRSSSLFSGLILPLLVIPWELLVYDYYRSIYAGAVVVTLGEVTATLLVSKLSYRELRLELNYGLLLVIPLLIIMTLYPSPSPIGYTYPFLLVPAVVGGICEELIYRGFIMEDGRYDPYVQSVLWSINHVLDGPVFVIYTFIIGVILGLISRRYGLLPCVIVHPVANMLRLLL</sequence>
<dbReference type="GO" id="GO:0080120">
    <property type="term" value="P:CAAX-box protein maturation"/>
    <property type="evidence" value="ECO:0007669"/>
    <property type="project" value="UniProtKB-ARBA"/>
</dbReference>
<dbReference type="AlphaFoldDB" id="H2C1E2"/>
<feature type="transmembrane region" description="Helical" evidence="1">
    <location>
        <begin position="85"/>
        <end position="105"/>
    </location>
</feature>
<name>H2C1E2_9CREN</name>
<evidence type="ECO:0000259" key="2">
    <source>
        <dbReference type="Pfam" id="PF02517"/>
    </source>
</evidence>
<dbReference type="GO" id="GO:0006508">
    <property type="term" value="P:proteolysis"/>
    <property type="evidence" value="ECO:0007669"/>
    <property type="project" value="UniProtKB-KW"/>
</dbReference>
<dbReference type="STRING" id="671065.MetMK1DRAFT_00005650"/>
<evidence type="ECO:0000313" key="4">
    <source>
        <dbReference type="Proteomes" id="UP000003980"/>
    </source>
</evidence>